<name>A0A3B4XVK4_SERLL</name>
<dbReference type="Ensembl" id="ENSSLDT00000023309.1">
    <property type="protein sequence ID" value="ENSSLDP00000022580.1"/>
    <property type="gene ID" value="ENSSLDG00000017619.1"/>
</dbReference>
<reference evidence="1" key="2">
    <citation type="submission" date="2025-09" db="UniProtKB">
        <authorList>
            <consortium name="Ensembl"/>
        </authorList>
    </citation>
    <scope>IDENTIFICATION</scope>
</reference>
<dbReference type="AlphaFoldDB" id="A0A3B4XVK4"/>
<accession>A0A3B4XVK4</accession>
<dbReference type="Proteomes" id="UP000261360">
    <property type="component" value="Unplaced"/>
</dbReference>
<organism evidence="1 2">
    <name type="scientific">Seriola lalandi dorsalis</name>
    <dbReference type="NCBI Taxonomy" id="1841481"/>
    <lineage>
        <taxon>Eukaryota</taxon>
        <taxon>Metazoa</taxon>
        <taxon>Chordata</taxon>
        <taxon>Craniata</taxon>
        <taxon>Vertebrata</taxon>
        <taxon>Euteleostomi</taxon>
        <taxon>Actinopterygii</taxon>
        <taxon>Neopterygii</taxon>
        <taxon>Teleostei</taxon>
        <taxon>Neoteleostei</taxon>
        <taxon>Acanthomorphata</taxon>
        <taxon>Carangaria</taxon>
        <taxon>Carangiformes</taxon>
        <taxon>Carangidae</taxon>
        <taxon>Seriola</taxon>
    </lineage>
</organism>
<evidence type="ECO:0000313" key="2">
    <source>
        <dbReference type="Proteomes" id="UP000261360"/>
    </source>
</evidence>
<reference evidence="1" key="1">
    <citation type="submission" date="2025-08" db="UniProtKB">
        <authorList>
            <consortium name="Ensembl"/>
        </authorList>
    </citation>
    <scope>IDENTIFICATION</scope>
</reference>
<dbReference type="GeneTree" id="ENSGT01140000285474"/>
<protein>
    <submittedName>
        <fullName evidence="1">Uncharacterized protein</fullName>
    </submittedName>
</protein>
<evidence type="ECO:0000313" key="1">
    <source>
        <dbReference type="Ensembl" id="ENSSLDP00000022580.1"/>
    </source>
</evidence>
<proteinExistence type="predicted"/>
<sequence>MSYVEVAAVSQWGDVTCRATTKETLDSARSQTRVNVGVAFQQWRQLREQKSLKKDTMVQGFVRPP</sequence>
<keyword evidence="2" id="KW-1185">Reference proteome</keyword>